<keyword evidence="5 9" id="KW-0238">DNA-binding</keyword>
<dbReference type="PROSITE" id="PS51755">
    <property type="entry name" value="OMPR_PHOB"/>
    <property type="match status" value="1"/>
</dbReference>
<dbReference type="KEGG" id="cpro:CPRO_03140"/>
<dbReference type="GO" id="GO:0006355">
    <property type="term" value="P:regulation of DNA-templated transcription"/>
    <property type="evidence" value="ECO:0007669"/>
    <property type="project" value="InterPro"/>
</dbReference>
<dbReference type="AlphaFoldDB" id="A0A0X8V875"/>
<evidence type="ECO:0000313" key="12">
    <source>
        <dbReference type="EMBL" id="AMJ39936.1"/>
    </source>
</evidence>
<evidence type="ECO:0000256" key="9">
    <source>
        <dbReference type="PROSITE-ProRule" id="PRU01091"/>
    </source>
</evidence>
<protein>
    <recommendedName>
        <fullName evidence="1">Stage 0 sporulation protein A homolog</fullName>
    </recommendedName>
</protein>
<evidence type="ECO:0000256" key="4">
    <source>
        <dbReference type="ARBA" id="ARBA00023015"/>
    </source>
</evidence>
<evidence type="ECO:0000256" key="1">
    <source>
        <dbReference type="ARBA" id="ARBA00018672"/>
    </source>
</evidence>
<dbReference type="PANTHER" id="PTHR48111:SF2">
    <property type="entry name" value="RESPONSE REGULATOR SAER"/>
    <property type="match status" value="1"/>
</dbReference>
<dbReference type="EMBL" id="FQUA01000001">
    <property type="protein sequence ID" value="SHE27211.1"/>
    <property type="molecule type" value="Genomic_DNA"/>
</dbReference>
<feature type="domain" description="Response regulatory" evidence="10">
    <location>
        <begin position="3"/>
        <end position="116"/>
    </location>
</feature>
<reference evidence="14" key="2">
    <citation type="submission" date="2016-01" db="EMBL/GenBank/DDBJ databases">
        <authorList>
            <person name="Poehlein A."/>
            <person name="Schlien K."/>
            <person name="Gottschalk G."/>
            <person name="Buckel W."/>
            <person name="Daniel R."/>
        </authorList>
    </citation>
    <scope>NUCLEOTIDE SEQUENCE [LARGE SCALE GENOMIC DNA]</scope>
    <source>
        <strain evidence="14">X2</strain>
    </source>
</reference>
<dbReference type="GO" id="GO:0005829">
    <property type="term" value="C:cytosol"/>
    <property type="evidence" value="ECO:0007669"/>
    <property type="project" value="TreeGrafter"/>
</dbReference>
<gene>
    <name evidence="12" type="primary">srrA_1</name>
    <name evidence="12" type="ORF">CPRO_03140</name>
    <name evidence="13" type="ORF">SAMN02745151_00037</name>
</gene>
<evidence type="ECO:0000256" key="8">
    <source>
        <dbReference type="PROSITE-ProRule" id="PRU00169"/>
    </source>
</evidence>
<dbReference type="CDD" id="cd17574">
    <property type="entry name" value="REC_OmpR"/>
    <property type="match status" value="1"/>
</dbReference>
<keyword evidence="14" id="KW-1185">Reference proteome</keyword>
<dbReference type="SUPFAM" id="SSF52172">
    <property type="entry name" value="CheY-like"/>
    <property type="match status" value="1"/>
</dbReference>
<evidence type="ECO:0000313" key="13">
    <source>
        <dbReference type="EMBL" id="SHE27211.1"/>
    </source>
</evidence>
<keyword evidence="3" id="KW-0902">Two-component regulatory system</keyword>
<dbReference type="InterPro" id="IPR001789">
    <property type="entry name" value="Sig_transdc_resp-reg_receiver"/>
</dbReference>
<dbReference type="FunFam" id="1.10.10.10:FF:000018">
    <property type="entry name" value="DNA-binding response regulator ResD"/>
    <property type="match status" value="1"/>
</dbReference>
<dbReference type="InterPro" id="IPR039420">
    <property type="entry name" value="WalR-like"/>
</dbReference>
<evidence type="ECO:0000313" key="14">
    <source>
        <dbReference type="Proteomes" id="UP000068026"/>
    </source>
</evidence>
<dbReference type="FunFam" id="3.40.50.2300:FF:000001">
    <property type="entry name" value="DNA-binding response regulator PhoB"/>
    <property type="match status" value="1"/>
</dbReference>
<dbReference type="PANTHER" id="PTHR48111">
    <property type="entry name" value="REGULATOR OF RPOS"/>
    <property type="match status" value="1"/>
</dbReference>
<dbReference type="OrthoDB" id="9790442at2"/>
<dbReference type="InterPro" id="IPR011006">
    <property type="entry name" value="CheY-like_superfamily"/>
</dbReference>
<dbReference type="SMART" id="SM00448">
    <property type="entry name" value="REC"/>
    <property type="match status" value="1"/>
</dbReference>
<evidence type="ECO:0000256" key="6">
    <source>
        <dbReference type="ARBA" id="ARBA00023163"/>
    </source>
</evidence>
<name>A0A0X8V875_ANAPI</name>
<dbReference type="RefSeq" id="WP_066047051.1">
    <property type="nucleotide sequence ID" value="NZ_CP014223.1"/>
</dbReference>
<dbReference type="GO" id="GO:0000156">
    <property type="term" value="F:phosphorelay response regulator activity"/>
    <property type="evidence" value="ECO:0007669"/>
    <property type="project" value="TreeGrafter"/>
</dbReference>
<keyword evidence="4" id="KW-0805">Transcription regulation</keyword>
<evidence type="ECO:0000259" key="10">
    <source>
        <dbReference type="PROSITE" id="PS50110"/>
    </source>
</evidence>
<evidence type="ECO:0000256" key="5">
    <source>
        <dbReference type="ARBA" id="ARBA00023125"/>
    </source>
</evidence>
<dbReference type="Pfam" id="PF00486">
    <property type="entry name" value="Trans_reg_C"/>
    <property type="match status" value="1"/>
</dbReference>
<dbReference type="SUPFAM" id="SSF46894">
    <property type="entry name" value="C-terminal effector domain of the bipartite response regulators"/>
    <property type="match status" value="1"/>
</dbReference>
<dbReference type="Proteomes" id="UP000068026">
    <property type="component" value="Chromosome"/>
</dbReference>
<evidence type="ECO:0000256" key="3">
    <source>
        <dbReference type="ARBA" id="ARBA00023012"/>
    </source>
</evidence>
<dbReference type="Pfam" id="PF00072">
    <property type="entry name" value="Response_reg"/>
    <property type="match status" value="1"/>
</dbReference>
<reference evidence="12 14" key="1">
    <citation type="journal article" date="2016" name="Genome Announc.">
        <title>Complete Genome Sequence of the Amino Acid-Fermenting Clostridium propionicum X2 (DSM 1682).</title>
        <authorList>
            <person name="Poehlein A."/>
            <person name="Schlien K."/>
            <person name="Chowdhury N.P."/>
            <person name="Gottschalk G."/>
            <person name="Buckel W."/>
            <person name="Daniel R."/>
        </authorList>
    </citation>
    <scope>NUCLEOTIDE SEQUENCE [LARGE SCALE GENOMIC DNA]</scope>
    <source>
        <strain evidence="12 14">X2</strain>
    </source>
</reference>
<dbReference type="Gene3D" id="1.10.10.10">
    <property type="entry name" value="Winged helix-like DNA-binding domain superfamily/Winged helix DNA-binding domain"/>
    <property type="match status" value="1"/>
</dbReference>
<dbReference type="InterPro" id="IPR001867">
    <property type="entry name" value="OmpR/PhoB-type_DNA-bd"/>
</dbReference>
<reference evidence="13" key="4">
    <citation type="submission" date="2016-11" db="EMBL/GenBank/DDBJ databases">
        <authorList>
            <person name="Varghese N."/>
            <person name="Submissions S."/>
        </authorList>
    </citation>
    <scope>NUCLEOTIDE SEQUENCE</scope>
    <source>
        <strain evidence="13">DSM 1682</strain>
    </source>
</reference>
<dbReference type="GO" id="GO:0000976">
    <property type="term" value="F:transcription cis-regulatory region binding"/>
    <property type="evidence" value="ECO:0007669"/>
    <property type="project" value="TreeGrafter"/>
</dbReference>
<feature type="modified residue" description="4-aspartylphosphate" evidence="8">
    <location>
        <position position="52"/>
    </location>
</feature>
<evidence type="ECO:0000256" key="7">
    <source>
        <dbReference type="ARBA" id="ARBA00024867"/>
    </source>
</evidence>
<dbReference type="CDD" id="cd00383">
    <property type="entry name" value="trans_reg_C"/>
    <property type="match status" value="1"/>
</dbReference>
<dbReference type="SMART" id="SM00862">
    <property type="entry name" value="Trans_reg_C"/>
    <property type="match status" value="1"/>
</dbReference>
<comment type="function">
    <text evidence="7">May play the central regulatory role in sporulation. It may be an element of the effector pathway responsible for the activation of sporulation genes in response to nutritional stress. Spo0A may act in concert with spo0H (a sigma factor) to control the expression of some genes that are critical to the sporulation process.</text>
</comment>
<feature type="DNA-binding region" description="OmpR/PhoB-type" evidence="9">
    <location>
        <begin position="129"/>
        <end position="228"/>
    </location>
</feature>
<dbReference type="GO" id="GO:0032993">
    <property type="term" value="C:protein-DNA complex"/>
    <property type="evidence" value="ECO:0007669"/>
    <property type="project" value="TreeGrafter"/>
</dbReference>
<keyword evidence="2 8" id="KW-0597">Phosphoprotein</keyword>
<evidence type="ECO:0000313" key="15">
    <source>
        <dbReference type="Proteomes" id="UP000184204"/>
    </source>
</evidence>
<sequence>MYNILICDDEKDIVSALSIYLSTENYKIFTAYTGKEALQVVQNNDIHLILMDIMMPQMDGISATAKLRESSNIPIILLTAKSEDSDKILGLNIGADDYITKPFNPIEVMARVRSQLRRYTSLGGMAKKASHLVIGGIDLDDESKTVTIDGEPVSLTPSEYNILKLLMENPGRVFSSTQIYEQIWNEDAYGSGSVVAVHIRHLREKIEINPSEPRYLKVVWGLGYKIEKEAKE</sequence>
<dbReference type="Proteomes" id="UP000184204">
    <property type="component" value="Unassembled WGS sequence"/>
</dbReference>
<dbReference type="EMBL" id="CP014223">
    <property type="protein sequence ID" value="AMJ39936.1"/>
    <property type="molecule type" value="Genomic_DNA"/>
</dbReference>
<dbReference type="Gene3D" id="3.40.50.2300">
    <property type="match status" value="1"/>
</dbReference>
<accession>A0A0X8V875</accession>
<feature type="domain" description="OmpR/PhoB-type" evidence="11">
    <location>
        <begin position="129"/>
        <end position="228"/>
    </location>
</feature>
<organism evidence="13 15">
    <name type="scientific">Anaerotignum propionicum DSM 1682</name>
    <dbReference type="NCBI Taxonomy" id="991789"/>
    <lineage>
        <taxon>Bacteria</taxon>
        <taxon>Bacillati</taxon>
        <taxon>Bacillota</taxon>
        <taxon>Clostridia</taxon>
        <taxon>Lachnospirales</taxon>
        <taxon>Anaerotignaceae</taxon>
        <taxon>Anaerotignum</taxon>
    </lineage>
</organism>
<evidence type="ECO:0000259" key="11">
    <source>
        <dbReference type="PROSITE" id="PS51755"/>
    </source>
</evidence>
<proteinExistence type="predicted"/>
<keyword evidence="6" id="KW-0804">Transcription</keyword>
<dbReference type="Gene3D" id="6.10.250.690">
    <property type="match status" value="1"/>
</dbReference>
<reference evidence="15" key="3">
    <citation type="submission" date="2016-11" db="EMBL/GenBank/DDBJ databases">
        <authorList>
            <person name="Jaros S."/>
            <person name="Januszkiewicz K."/>
            <person name="Wedrychowicz H."/>
        </authorList>
    </citation>
    <scope>NUCLEOTIDE SEQUENCE [LARGE SCALE GENOMIC DNA]</scope>
    <source>
        <strain evidence="15">DSM 1682</strain>
    </source>
</reference>
<evidence type="ECO:0000256" key="2">
    <source>
        <dbReference type="ARBA" id="ARBA00022553"/>
    </source>
</evidence>
<dbReference type="InterPro" id="IPR016032">
    <property type="entry name" value="Sig_transdc_resp-reg_C-effctor"/>
</dbReference>
<dbReference type="InterPro" id="IPR036388">
    <property type="entry name" value="WH-like_DNA-bd_sf"/>
</dbReference>
<dbReference type="PROSITE" id="PS50110">
    <property type="entry name" value="RESPONSE_REGULATORY"/>
    <property type="match status" value="1"/>
</dbReference>